<dbReference type="Pfam" id="PF03313">
    <property type="entry name" value="SDH_alpha"/>
    <property type="match status" value="1"/>
</dbReference>
<dbReference type="NCBIfam" id="TIGR00718">
    <property type="entry name" value="sda_alpha"/>
    <property type="match status" value="1"/>
</dbReference>
<evidence type="ECO:0000256" key="2">
    <source>
        <dbReference type="ARBA" id="ARBA00004742"/>
    </source>
</evidence>
<evidence type="ECO:0000313" key="14">
    <source>
        <dbReference type="Proteomes" id="UP000430508"/>
    </source>
</evidence>
<sequence length="288" mass="29629">MRSYGELVEKTEKLNKKISDMVLQEECLRTGIPAEQLLKKMKNHYAVMRESVESGMTGEWKSLSGLVGGEAALLEKYRESGKSILGNLVNKAAARAMAVAEVNAGMGRIVAAPTAGSCGVLPAVLLTVQEMSDATEEDAVQTLFTSAGLGMVIAERASVSGAEGGCQAEIGSAAAMAAAAAVELCGGSPDQTAQAAALALKSFLGLVCDPVAGLVEVPCVKRNAMAAVIALTAAEMALAGIKSAIPLDEVIDAMASIGREMSCSLKETSRGGLAVTPAAQKYKDHLAR</sequence>
<evidence type="ECO:0000256" key="5">
    <source>
        <dbReference type="ARBA" id="ARBA00022485"/>
    </source>
</evidence>
<dbReference type="EMBL" id="CP046996">
    <property type="protein sequence ID" value="QHA00142.1"/>
    <property type="molecule type" value="Genomic_DNA"/>
</dbReference>
<keyword evidence="8 11" id="KW-0411">Iron-sulfur</keyword>
<keyword evidence="9 11" id="KW-0456">Lyase</keyword>
<evidence type="ECO:0000256" key="9">
    <source>
        <dbReference type="ARBA" id="ARBA00023239"/>
    </source>
</evidence>
<keyword evidence="7 11" id="KW-0408">Iron</keyword>
<evidence type="ECO:0000259" key="12">
    <source>
        <dbReference type="Pfam" id="PF03313"/>
    </source>
</evidence>
<name>A0A857DI21_9FIRM</name>
<evidence type="ECO:0000256" key="8">
    <source>
        <dbReference type="ARBA" id="ARBA00023014"/>
    </source>
</evidence>
<dbReference type="GO" id="GO:0006094">
    <property type="term" value="P:gluconeogenesis"/>
    <property type="evidence" value="ECO:0007669"/>
    <property type="project" value="UniProtKB-KW"/>
</dbReference>
<accession>A0A857DI21</accession>
<dbReference type="AlphaFoldDB" id="A0A857DI21"/>
<keyword evidence="6 11" id="KW-0479">Metal-binding</keyword>
<dbReference type="PANTHER" id="PTHR30182:SF1">
    <property type="entry name" value="L-SERINE DEHYDRATASE 1"/>
    <property type="match status" value="1"/>
</dbReference>
<dbReference type="GO" id="GO:0003941">
    <property type="term" value="F:L-serine ammonia-lyase activity"/>
    <property type="evidence" value="ECO:0007669"/>
    <property type="project" value="UniProtKB-UniRule"/>
</dbReference>
<comment type="similarity">
    <text evidence="3 11">Belongs to the iron-sulfur dependent L-serine dehydratase family.</text>
</comment>
<evidence type="ECO:0000256" key="6">
    <source>
        <dbReference type="ARBA" id="ARBA00022723"/>
    </source>
</evidence>
<protein>
    <recommendedName>
        <fullName evidence="11">L-serine dehydratase</fullName>
        <ecNumber evidence="11">4.3.1.17</ecNumber>
    </recommendedName>
</protein>
<evidence type="ECO:0000313" key="13">
    <source>
        <dbReference type="EMBL" id="QHA00142.1"/>
    </source>
</evidence>
<dbReference type="InterPro" id="IPR051318">
    <property type="entry name" value="Fe-S_L-Ser"/>
</dbReference>
<keyword evidence="5 11" id="KW-0004">4Fe-4S</keyword>
<dbReference type="EC" id="4.3.1.17" evidence="11"/>
<dbReference type="Proteomes" id="UP000430508">
    <property type="component" value="Chromosome"/>
</dbReference>
<feature type="domain" description="Serine dehydratase-like alpha subunit" evidence="12">
    <location>
        <begin position="15"/>
        <end position="274"/>
    </location>
</feature>
<dbReference type="GO" id="GO:0046872">
    <property type="term" value="F:metal ion binding"/>
    <property type="evidence" value="ECO:0007669"/>
    <property type="project" value="UniProtKB-KW"/>
</dbReference>
<evidence type="ECO:0000256" key="10">
    <source>
        <dbReference type="ARBA" id="ARBA00049406"/>
    </source>
</evidence>
<comment type="cofactor">
    <cofactor evidence="1 11">
        <name>[4Fe-4S] cluster</name>
        <dbReference type="ChEBI" id="CHEBI:49883"/>
    </cofactor>
</comment>
<evidence type="ECO:0000256" key="3">
    <source>
        <dbReference type="ARBA" id="ARBA00008636"/>
    </source>
</evidence>
<dbReference type="InterPro" id="IPR004642">
    <property type="entry name" value="Ser_deHydtase_asu"/>
</dbReference>
<keyword evidence="4 11" id="KW-0312">Gluconeogenesis</keyword>
<dbReference type="InterPro" id="IPR005130">
    <property type="entry name" value="Ser_deHydtase-like_asu"/>
</dbReference>
<comment type="catalytic activity">
    <reaction evidence="10 11">
        <text>L-serine = pyruvate + NH4(+)</text>
        <dbReference type="Rhea" id="RHEA:19169"/>
        <dbReference type="ChEBI" id="CHEBI:15361"/>
        <dbReference type="ChEBI" id="CHEBI:28938"/>
        <dbReference type="ChEBI" id="CHEBI:33384"/>
        <dbReference type="EC" id="4.3.1.17"/>
    </reaction>
</comment>
<reference evidence="13 14" key="1">
    <citation type="submission" date="2019-12" db="EMBL/GenBank/DDBJ databases">
        <title>Sequence classification of anaerobic respiratory reductive dehalogenases: First we see many, then we see few.</title>
        <authorList>
            <person name="Molenda O."/>
            <person name="Puentes Jacome L.A."/>
            <person name="Cao X."/>
            <person name="Nesbo C.L."/>
            <person name="Tang S."/>
            <person name="Morson N."/>
            <person name="Patron J."/>
            <person name="Lomheim L."/>
            <person name="Wishart D.S."/>
            <person name="Edwards E.A."/>
        </authorList>
    </citation>
    <scope>NUCLEOTIDE SEQUENCE [LARGE SCALE GENOMIC DNA]</scope>
    <source>
        <strain evidence="13 14">12DCA</strain>
    </source>
</reference>
<proteinExistence type="inferred from homology"/>
<evidence type="ECO:0000256" key="7">
    <source>
        <dbReference type="ARBA" id="ARBA00023004"/>
    </source>
</evidence>
<dbReference type="PANTHER" id="PTHR30182">
    <property type="entry name" value="L-SERINE DEHYDRATASE"/>
    <property type="match status" value="1"/>
</dbReference>
<comment type="pathway">
    <text evidence="2">Carbohydrate biosynthesis; gluconeogenesis.</text>
</comment>
<gene>
    <name evidence="13" type="primary">sdaAA</name>
    <name evidence="13" type="ORF">GQ588_05510</name>
</gene>
<evidence type="ECO:0000256" key="1">
    <source>
        <dbReference type="ARBA" id="ARBA00001966"/>
    </source>
</evidence>
<dbReference type="GO" id="GO:0051539">
    <property type="term" value="F:4 iron, 4 sulfur cluster binding"/>
    <property type="evidence" value="ECO:0007669"/>
    <property type="project" value="UniProtKB-UniRule"/>
</dbReference>
<dbReference type="RefSeq" id="WP_019225661.1">
    <property type="nucleotide sequence ID" value="NZ_CP046996.1"/>
</dbReference>
<organism evidence="13 14">
    <name type="scientific">Dehalobacter restrictus</name>
    <dbReference type="NCBI Taxonomy" id="55583"/>
    <lineage>
        <taxon>Bacteria</taxon>
        <taxon>Bacillati</taxon>
        <taxon>Bacillota</taxon>
        <taxon>Clostridia</taxon>
        <taxon>Eubacteriales</taxon>
        <taxon>Desulfitobacteriaceae</taxon>
        <taxon>Dehalobacter</taxon>
    </lineage>
</organism>
<evidence type="ECO:0000256" key="4">
    <source>
        <dbReference type="ARBA" id="ARBA00022432"/>
    </source>
</evidence>
<evidence type="ECO:0000256" key="11">
    <source>
        <dbReference type="RuleBase" id="RU366059"/>
    </source>
</evidence>